<comment type="caution">
    <text evidence="3">The sequence shown here is derived from an EMBL/GenBank/DDBJ whole genome shotgun (WGS) entry which is preliminary data.</text>
</comment>
<reference evidence="3 4" key="1">
    <citation type="submission" date="2018-06" db="EMBL/GenBank/DDBJ databases">
        <title>Genomic Encyclopedia of Type Strains, Phase IV (KMG-IV): sequencing the most valuable type-strain genomes for metagenomic binning, comparative biology and taxonomic classification.</title>
        <authorList>
            <person name="Goeker M."/>
        </authorList>
    </citation>
    <scope>NUCLEOTIDE SEQUENCE [LARGE SCALE GENOMIC DNA]</scope>
    <source>
        <strain evidence="3 4">DSM 25532</strain>
    </source>
</reference>
<feature type="chain" id="PRO_5017058943" description="DUF2092 domain-containing protein" evidence="2">
    <location>
        <begin position="25"/>
        <end position="283"/>
    </location>
</feature>
<gene>
    <name evidence="3" type="ORF">DES53_12214</name>
</gene>
<sequence length="283" mass="31274">MNTKPSRLAACLCAVAYLSLNLHGQETKEPASAPKSQLKVEGQAVGKPDPKALGIINRAADYLAKAKQYQATVEVSHDVVYGKKSKLQYTKQLEIKLRRPDRLQIEVSTTVPRRSFWYDGKNVTLFDHKENYYATAPAADKIDAMVDQVEKALGIAFPLDDLVLSKPLSEPASSAKNSAYLGKEKILGKVCHHVAFEHRAIDWQAWVEDGPKPLLRKVVITLKFEEGSPQITAFISNWDMGTKLPDYVFEFEAPKGAEAIKFMASTDTPGEQKAPATEVKSGN</sequence>
<keyword evidence="1 2" id="KW-0732">Signal</keyword>
<dbReference type="RefSeq" id="WP_170157577.1">
    <property type="nucleotide sequence ID" value="NZ_QNRR01000022.1"/>
</dbReference>
<name>A0A366H256_9BACT</name>
<organism evidence="3 4">
    <name type="scientific">Roseimicrobium gellanilyticum</name>
    <dbReference type="NCBI Taxonomy" id="748857"/>
    <lineage>
        <taxon>Bacteria</taxon>
        <taxon>Pseudomonadati</taxon>
        <taxon>Verrucomicrobiota</taxon>
        <taxon>Verrucomicrobiia</taxon>
        <taxon>Verrucomicrobiales</taxon>
        <taxon>Verrucomicrobiaceae</taxon>
        <taxon>Roseimicrobium</taxon>
    </lineage>
</organism>
<protein>
    <recommendedName>
        <fullName evidence="5">DUF2092 domain-containing protein</fullName>
    </recommendedName>
</protein>
<evidence type="ECO:0000313" key="4">
    <source>
        <dbReference type="Proteomes" id="UP000253426"/>
    </source>
</evidence>
<dbReference type="Gene3D" id="2.50.20.10">
    <property type="entry name" value="Lipoprotein localisation LolA/LolB/LppX"/>
    <property type="match status" value="1"/>
</dbReference>
<evidence type="ECO:0000256" key="2">
    <source>
        <dbReference type="SAM" id="SignalP"/>
    </source>
</evidence>
<dbReference type="InterPro" id="IPR029046">
    <property type="entry name" value="LolA/LolB/LppX"/>
</dbReference>
<evidence type="ECO:0000256" key="1">
    <source>
        <dbReference type="ARBA" id="ARBA00022729"/>
    </source>
</evidence>
<dbReference type="Pfam" id="PF09865">
    <property type="entry name" value="DUF2092"/>
    <property type="match status" value="1"/>
</dbReference>
<accession>A0A366H256</accession>
<keyword evidence="4" id="KW-1185">Reference proteome</keyword>
<feature type="signal peptide" evidence="2">
    <location>
        <begin position="1"/>
        <end position="24"/>
    </location>
</feature>
<dbReference type="EMBL" id="QNRR01000022">
    <property type="protein sequence ID" value="RBP35347.1"/>
    <property type="molecule type" value="Genomic_DNA"/>
</dbReference>
<dbReference type="SUPFAM" id="SSF89392">
    <property type="entry name" value="Prokaryotic lipoproteins and lipoprotein localization factors"/>
    <property type="match status" value="1"/>
</dbReference>
<dbReference type="AlphaFoldDB" id="A0A366H256"/>
<proteinExistence type="predicted"/>
<dbReference type="InterPro" id="IPR019207">
    <property type="entry name" value="DUF2092"/>
</dbReference>
<dbReference type="Proteomes" id="UP000253426">
    <property type="component" value="Unassembled WGS sequence"/>
</dbReference>
<evidence type="ECO:0000313" key="3">
    <source>
        <dbReference type="EMBL" id="RBP35347.1"/>
    </source>
</evidence>
<evidence type="ECO:0008006" key="5">
    <source>
        <dbReference type="Google" id="ProtNLM"/>
    </source>
</evidence>